<keyword evidence="7" id="KW-1185">Reference proteome</keyword>
<evidence type="ECO:0000256" key="1">
    <source>
        <dbReference type="ARBA" id="ARBA00010164"/>
    </source>
</evidence>
<keyword evidence="2" id="KW-0808">Transferase</keyword>
<dbReference type="EMBL" id="ARYL01000051">
    <property type="protein sequence ID" value="KDA00756.1"/>
    <property type="molecule type" value="Genomic_DNA"/>
</dbReference>
<dbReference type="RefSeq" id="WP_035541413.1">
    <property type="nucleotide sequence ID" value="NZ_ARYL01000051.1"/>
</dbReference>
<evidence type="ECO:0000256" key="2">
    <source>
        <dbReference type="ARBA" id="ARBA00022679"/>
    </source>
</evidence>
<dbReference type="PANTHER" id="PTHR37419">
    <property type="entry name" value="SERINE/THREONINE-PROTEIN KINASE TOXIN HIPA"/>
    <property type="match status" value="1"/>
</dbReference>
<dbReference type="PATRIC" id="fig|1280953.3.peg.3780"/>
<protein>
    <submittedName>
        <fullName evidence="6">HipA-like protein</fullName>
    </submittedName>
</protein>
<feature type="domain" description="HipA-like C-terminal" evidence="4">
    <location>
        <begin position="149"/>
        <end position="376"/>
    </location>
</feature>
<dbReference type="NCBIfam" id="TIGR03071">
    <property type="entry name" value="couple_hipA"/>
    <property type="match status" value="1"/>
</dbReference>
<dbReference type="Proteomes" id="UP000024942">
    <property type="component" value="Unassembled WGS sequence"/>
</dbReference>
<gene>
    <name evidence="6" type="ORF">HOC_18901</name>
</gene>
<accession>A0A059G1R4</accession>
<comment type="caution">
    <text evidence="6">The sequence shown here is derived from an EMBL/GenBank/DDBJ whole genome shotgun (WGS) entry which is preliminary data.</text>
</comment>
<dbReference type="GO" id="GO:0005829">
    <property type="term" value="C:cytosol"/>
    <property type="evidence" value="ECO:0007669"/>
    <property type="project" value="TreeGrafter"/>
</dbReference>
<dbReference type="OrthoDB" id="9805913at2"/>
<dbReference type="CDD" id="cd17793">
    <property type="entry name" value="HipA"/>
    <property type="match status" value="1"/>
</dbReference>
<dbReference type="AlphaFoldDB" id="A0A059G1R4"/>
<dbReference type="STRING" id="1280953.HOC_18901"/>
<dbReference type="Gene3D" id="1.10.1070.20">
    <property type="match status" value="1"/>
</dbReference>
<evidence type="ECO:0000313" key="6">
    <source>
        <dbReference type="EMBL" id="KDA00756.1"/>
    </source>
</evidence>
<evidence type="ECO:0000256" key="3">
    <source>
        <dbReference type="ARBA" id="ARBA00022777"/>
    </source>
</evidence>
<evidence type="ECO:0000313" key="7">
    <source>
        <dbReference type="Proteomes" id="UP000024942"/>
    </source>
</evidence>
<dbReference type="InterPro" id="IPR012893">
    <property type="entry name" value="HipA-like_C"/>
</dbReference>
<sequence length="417" mass="45639">MTTRALTLWWGRDAVGTLSVDAYGEMGFAYLTAWLARSDARAISVSLPLREEPYSRRECLPFFEGILPEESQRANVAAALGVSERNEFRLLEMLGGEVAGALALWPEGEDPPADEGPFTPKLLSDKELRVLIDSLPKRPMLAGEEGLRLSLAGAQAKLPVILTPDGIALPAPGQPTTHILKPPITRFEGTTENEAYGMRLAHLIGLQVAEVEIHRAAGAPFLLVRRYDRLMGNDGRVTRLHQEDFCQALGFTSARKYASDGGPVFRDLFTLLRRVATRPAIEVLKLFDAAIFNLIIGNADAHGKNYSLLYDGSTTLAPLYDLLSTVAYPELSPRLAMKIAKRAALEDIQSRDWARFAEETGLTEPFIQRRVKALCGLVLEQAGKVAQGFDLEASEREAMSGVEGLVSGRAENLLGRV</sequence>
<dbReference type="Pfam" id="PF13657">
    <property type="entry name" value="Couple_hipA"/>
    <property type="match status" value="1"/>
</dbReference>
<dbReference type="GO" id="GO:0004674">
    <property type="term" value="F:protein serine/threonine kinase activity"/>
    <property type="evidence" value="ECO:0007669"/>
    <property type="project" value="TreeGrafter"/>
</dbReference>
<name>A0A059G1R4_9PROT</name>
<dbReference type="InterPro" id="IPR052028">
    <property type="entry name" value="HipA_Ser/Thr_kinase"/>
</dbReference>
<reference evidence="6 7" key="1">
    <citation type="journal article" date="2014" name="Antonie Van Leeuwenhoek">
        <title>Hyphomonas beringensis sp. nov. and Hyphomonas chukchiensis sp. nov., isolated from surface seawater of the Bering Sea and Chukchi Sea.</title>
        <authorList>
            <person name="Li C."/>
            <person name="Lai Q."/>
            <person name="Li G."/>
            <person name="Dong C."/>
            <person name="Wang J."/>
            <person name="Liao Y."/>
            <person name="Shao Z."/>
        </authorList>
    </citation>
    <scope>NUCLEOTIDE SEQUENCE [LARGE SCALE GENOMIC DNA]</scope>
    <source>
        <strain evidence="6 7">SCH89</strain>
    </source>
</reference>
<proteinExistence type="inferred from homology"/>
<dbReference type="Pfam" id="PF07804">
    <property type="entry name" value="HipA_C"/>
    <property type="match status" value="1"/>
</dbReference>
<feature type="domain" description="HipA N-terminal subdomain 1" evidence="5">
    <location>
        <begin position="7"/>
        <end position="104"/>
    </location>
</feature>
<dbReference type="eggNOG" id="COG3550">
    <property type="taxonomic scope" value="Bacteria"/>
</dbReference>
<dbReference type="InterPro" id="IPR017508">
    <property type="entry name" value="HipA_N1"/>
</dbReference>
<evidence type="ECO:0000259" key="4">
    <source>
        <dbReference type="Pfam" id="PF07804"/>
    </source>
</evidence>
<dbReference type="PANTHER" id="PTHR37419:SF1">
    <property type="entry name" value="SERINE_THREONINE-PROTEIN KINASE TOXIN HIPA"/>
    <property type="match status" value="1"/>
</dbReference>
<evidence type="ECO:0000259" key="5">
    <source>
        <dbReference type="Pfam" id="PF13657"/>
    </source>
</evidence>
<keyword evidence="3" id="KW-0418">Kinase</keyword>
<organism evidence="6 7">
    <name type="scientific">Hyphomonas oceanitis SCH89</name>
    <dbReference type="NCBI Taxonomy" id="1280953"/>
    <lineage>
        <taxon>Bacteria</taxon>
        <taxon>Pseudomonadati</taxon>
        <taxon>Pseudomonadota</taxon>
        <taxon>Alphaproteobacteria</taxon>
        <taxon>Hyphomonadales</taxon>
        <taxon>Hyphomonadaceae</taxon>
        <taxon>Hyphomonas</taxon>
    </lineage>
</organism>
<comment type="similarity">
    <text evidence="1">Belongs to the HipA Ser/Thr kinase family.</text>
</comment>